<dbReference type="InterPro" id="IPR029052">
    <property type="entry name" value="Metallo-depent_PP-like"/>
</dbReference>
<evidence type="ECO:0000313" key="2">
    <source>
        <dbReference type="EMBL" id="SVA48547.1"/>
    </source>
</evidence>
<dbReference type="GO" id="GO:0016791">
    <property type="term" value="F:phosphatase activity"/>
    <property type="evidence" value="ECO:0007669"/>
    <property type="project" value="TreeGrafter"/>
</dbReference>
<dbReference type="PIRSF" id="PIRSF000883">
    <property type="entry name" value="Pesterase_MJ0912"/>
    <property type="match status" value="1"/>
</dbReference>
<dbReference type="Pfam" id="PF12850">
    <property type="entry name" value="Metallophos_2"/>
    <property type="match status" value="1"/>
</dbReference>
<dbReference type="InterPro" id="IPR011152">
    <property type="entry name" value="Pesterase_MJ0912"/>
</dbReference>
<reference evidence="2" key="1">
    <citation type="submission" date="2018-05" db="EMBL/GenBank/DDBJ databases">
        <authorList>
            <person name="Lanie J.A."/>
            <person name="Ng W.-L."/>
            <person name="Kazmierczak K.M."/>
            <person name="Andrzejewski T.M."/>
            <person name="Davidsen T.M."/>
            <person name="Wayne K.J."/>
            <person name="Tettelin H."/>
            <person name="Glass J.I."/>
            <person name="Rusch D."/>
            <person name="Podicherti R."/>
            <person name="Tsui H.-C.T."/>
            <person name="Winkler M.E."/>
        </authorList>
    </citation>
    <scope>NUCLEOTIDE SEQUENCE</scope>
</reference>
<proteinExistence type="predicted"/>
<dbReference type="EMBL" id="UINC01010959">
    <property type="protein sequence ID" value="SVA48547.1"/>
    <property type="molecule type" value="Genomic_DNA"/>
</dbReference>
<evidence type="ECO:0000259" key="1">
    <source>
        <dbReference type="Pfam" id="PF12850"/>
    </source>
</evidence>
<dbReference type="AlphaFoldDB" id="A0A381W9C3"/>
<dbReference type="SUPFAM" id="SSF56300">
    <property type="entry name" value="Metallo-dependent phosphatases"/>
    <property type="match status" value="1"/>
</dbReference>
<name>A0A381W9C3_9ZZZZ</name>
<protein>
    <recommendedName>
        <fullName evidence="1">Calcineurin-like phosphoesterase domain-containing protein</fullName>
    </recommendedName>
</protein>
<dbReference type="CDD" id="cd00838">
    <property type="entry name" value="MPP_superfamily"/>
    <property type="match status" value="1"/>
</dbReference>
<feature type="domain" description="Calcineurin-like phosphoesterase" evidence="1">
    <location>
        <begin position="1"/>
        <end position="207"/>
    </location>
</feature>
<dbReference type="GO" id="GO:0005737">
    <property type="term" value="C:cytoplasm"/>
    <property type="evidence" value="ECO:0007669"/>
    <property type="project" value="TreeGrafter"/>
</dbReference>
<dbReference type="InterPro" id="IPR050126">
    <property type="entry name" value="Ap4A_hydrolase"/>
</dbReference>
<dbReference type="InterPro" id="IPR024654">
    <property type="entry name" value="Calcineurin-like_PHP_lpxH"/>
</dbReference>
<organism evidence="2">
    <name type="scientific">marine metagenome</name>
    <dbReference type="NCBI Taxonomy" id="408172"/>
    <lineage>
        <taxon>unclassified sequences</taxon>
        <taxon>metagenomes</taxon>
        <taxon>ecological metagenomes</taxon>
    </lineage>
</organism>
<sequence length="246" mass="26924">MRALILSDIHANLEALEAVLSDAQDRGGFDVIWSLGDTVGYGPDPGACIDRIREYDLVAVAGNHDYAAIGLIDASDFNPAAKVSTEWTAGQVDANQKDFLGSLPLVALEETFTMVHGSLRDPIVEYLLDRNSACGTLALLETKYCLVGHSHIPFVCCEVEGNPLDPEFTDFPIDEPVALGHERRIINPGGVGQPRNRDSRPSYAIYDSAATTIERHRVTYDIAKTQKKMKAADLPEHLIERLDHGI</sequence>
<dbReference type="Gene3D" id="3.60.21.10">
    <property type="match status" value="1"/>
</dbReference>
<gene>
    <name evidence="2" type="ORF">METZ01_LOCUS101401</name>
</gene>
<dbReference type="PANTHER" id="PTHR42850">
    <property type="entry name" value="METALLOPHOSPHOESTERASE"/>
    <property type="match status" value="1"/>
</dbReference>
<dbReference type="PANTHER" id="PTHR42850:SF2">
    <property type="entry name" value="BLL5683 PROTEIN"/>
    <property type="match status" value="1"/>
</dbReference>
<accession>A0A381W9C3</accession>